<dbReference type="EMBL" id="NHMP01000007">
    <property type="protein sequence ID" value="OXE45771.1"/>
    <property type="molecule type" value="Genomic_DNA"/>
</dbReference>
<name>A0A227KDS2_9BURK</name>
<comment type="caution">
    <text evidence="2">The sequence shown here is derived from an EMBL/GenBank/DDBJ whole genome shotgun (WGS) entry which is preliminary data.</text>
</comment>
<feature type="chain" id="PRO_5011259405" evidence="1">
    <location>
        <begin position="23"/>
        <end position="109"/>
    </location>
</feature>
<dbReference type="RefSeq" id="WP_066592616.1">
    <property type="nucleotide sequence ID" value="NZ_CAJTBZ010000055.1"/>
</dbReference>
<reference evidence="3" key="1">
    <citation type="submission" date="2017-05" db="EMBL/GenBank/DDBJ databases">
        <title>Improved OligoMM genomes.</title>
        <authorList>
            <person name="Garzetti D."/>
        </authorList>
    </citation>
    <scope>NUCLEOTIDE SEQUENCE [LARGE SCALE GENOMIC DNA]</scope>
    <source>
        <strain evidence="3">YL45</strain>
    </source>
</reference>
<proteinExistence type="predicted"/>
<sequence>MSIKLLISSFLATAIISTTAVASENLISNILTDPDQTVKGEWIVQTEQLLPQKNIDLLDMENNPIRDNPCVKINLVREQKGSLWIQQVVIEPIKNPEFCTMEASALLGR</sequence>
<organism evidence="2 3">
    <name type="scientific">Turicimonas muris</name>
    <dbReference type="NCBI Taxonomy" id="1796652"/>
    <lineage>
        <taxon>Bacteria</taxon>
        <taxon>Pseudomonadati</taxon>
        <taxon>Pseudomonadota</taxon>
        <taxon>Betaproteobacteria</taxon>
        <taxon>Burkholderiales</taxon>
        <taxon>Sutterellaceae</taxon>
        <taxon>Turicimonas</taxon>
    </lineage>
</organism>
<evidence type="ECO:0000313" key="3">
    <source>
        <dbReference type="Proteomes" id="UP000214610"/>
    </source>
</evidence>
<accession>A0A227KDS2</accession>
<keyword evidence="3" id="KW-1185">Reference proteome</keyword>
<gene>
    <name evidence="2" type="ORF">ADH67_10100</name>
</gene>
<keyword evidence="1" id="KW-0732">Signal</keyword>
<evidence type="ECO:0000256" key="1">
    <source>
        <dbReference type="SAM" id="SignalP"/>
    </source>
</evidence>
<feature type="signal peptide" evidence="1">
    <location>
        <begin position="1"/>
        <end position="22"/>
    </location>
</feature>
<dbReference type="Proteomes" id="UP000214610">
    <property type="component" value="Unassembled WGS sequence"/>
</dbReference>
<dbReference type="AlphaFoldDB" id="A0A227KDS2"/>
<evidence type="ECO:0000313" key="2">
    <source>
        <dbReference type="EMBL" id="OXE45771.1"/>
    </source>
</evidence>
<protein>
    <submittedName>
        <fullName evidence="2">Uncharacterized protein</fullName>
    </submittedName>
</protein>
<dbReference type="GeneID" id="78361361"/>